<dbReference type="InterPro" id="IPR052021">
    <property type="entry name" value="Type-I_RS_S_subunit"/>
</dbReference>
<keyword evidence="5" id="KW-0255">Endonuclease</keyword>
<proteinExistence type="inferred from homology"/>
<dbReference type="InterPro" id="IPR000055">
    <property type="entry name" value="Restrct_endonuc_typeI_TRD"/>
</dbReference>
<keyword evidence="5" id="KW-0378">Hydrolase</keyword>
<keyword evidence="3" id="KW-0238">DNA-binding</keyword>
<evidence type="ECO:0000313" key="5">
    <source>
        <dbReference type="EMBL" id="WGL15210.1"/>
    </source>
</evidence>
<keyword evidence="6" id="KW-1185">Reference proteome</keyword>
<evidence type="ECO:0000256" key="2">
    <source>
        <dbReference type="ARBA" id="ARBA00022747"/>
    </source>
</evidence>
<accession>A0ABY8N8I6</accession>
<evidence type="ECO:0000259" key="4">
    <source>
        <dbReference type="Pfam" id="PF01420"/>
    </source>
</evidence>
<evidence type="ECO:0000256" key="3">
    <source>
        <dbReference type="ARBA" id="ARBA00023125"/>
    </source>
</evidence>
<dbReference type="PANTHER" id="PTHR30408">
    <property type="entry name" value="TYPE-1 RESTRICTION ENZYME ECOKI SPECIFICITY PROTEIN"/>
    <property type="match status" value="1"/>
</dbReference>
<evidence type="ECO:0000313" key="6">
    <source>
        <dbReference type="Proteomes" id="UP001236500"/>
    </source>
</evidence>
<sequence length="465" mass="51450">MESEWQELRLGDVVEFVADNRGKNPKAYAETGIPVIDNYLITSDWRININDVRRFIDEDTYNSFIRKHIKEDDVLVTLVGNGYGQVGITPSCRCVIIQNTIGLRCNEEHDNKYLYYLLKLNRPSLMNLNIGAAQPSIKVGNLLDLIFPFPPLGEQKAIAQILAALDDKIELNRQINSTLESMAQALFKSWFMDFDPVIDNALAAGNPIPDALQARARARQEMRSGASTSAQPLPAEIQRLFPSSFVFSEEMGWVPEAWEVVSLRSLTSKIGSGSTPRGGSQVYVKDGVSLIRSQNVYDSEFTWDGLAHINNEAAKQLKGVTLEEGDVLLNITGASILRTCIVTPDALPARVNQHVAIVRPITGVPSKYLHLHLLNGKTKSYLMGQNAGASREAVTKGHIESVPTLNPGEQILFQFEKNVSPFTKSIFGRNSNVMTLTALRDSLLPKLLSGQLQVPEAEHQLAEVI</sequence>
<protein>
    <submittedName>
        <fullName evidence="5">Restriction endonuclease subunit S</fullName>
    </submittedName>
</protein>
<dbReference type="Gene3D" id="3.90.220.20">
    <property type="entry name" value="DNA methylase specificity domains"/>
    <property type="match status" value="2"/>
</dbReference>
<dbReference type="RefSeq" id="WP_280317824.1">
    <property type="nucleotide sequence ID" value="NZ_CP118605.1"/>
</dbReference>
<keyword evidence="2" id="KW-0680">Restriction system</keyword>
<dbReference type="InterPro" id="IPR044946">
    <property type="entry name" value="Restrct_endonuc_typeI_TRD_sf"/>
</dbReference>
<reference evidence="5 6" key="1">
    <citation type="submission" date="2023-02" db="EMBL/GenBank/DDBJ databases">
        <title>Description and genomic characterization of Microbulbifer bruguierae sp. nov., isolated from the sediment of mangrove plant Bruguiera sexangula.</title>
        <authorList>
            <person name="Long M."/>
        </authorList>
    </citation>
    <scope>NUCLEOTIDE SEQUENCE [LARGE SCALE GENOMIC DNA]</scope>
    <source>
        <strain evidence="5 6">H12</strain>
    </source>
</reference>
<dbReference type="SUPFAM" id="SSF116734">
    <property type="entry name" value="DNA methylase specificity domain"/>
    <property type="match status" value="2"/>
</dbReference>
<comment type="similarity">
    <text evidence="1">Belongs to the type-I restriction system S methylase family.</text>
</comment>
<dbReference type="GO" id="GO:0004519">
    <property type="term" value="F:endonuclease activity"/>
    <property type="evidence" value="ECO:0007669"/>
    <property type="project" value="UniProtKB-KW"/>
</dbReference>
<dbReference type="Pfam" id="PF01420">
    <property type="entry name" value="Methylase_S"/>
    <property type="match status" value="1"/>
</dbReference>
<organism evidence="5 6">
    <name type="scientific">Microbulbifer bruguierae</name>
    <dbReference type="NCBI Taxonomy" id="3029061"/>
    <lineage>
        <taxon>Bacteria</taxon>
        <taxon>Pseudomonadati</taxon>
        <taxon>Pseudomonadota</taxon>
        <taxon>Gammaproteobacteria</taxon>
        <taxon>Cellvibrionales</taxon>
        <taxon>Microbulbiferaceae</taxon>
        <taxon>Microbulbifer</taxon>
    </lineage>
</organism>
<evidence type="ECO:0000256" key="1">
    <source>
        <dbReference type="ARBA" id="ARBA00010923"/>
    </source>
</evidence>
<dbReference type="PANTHER" id="PTHR30408:SF13">
    <property type="entry name" value="TYPE I RESTRICTION ENZYME HINDI SPECIFICITY SUBUNIT"/>
    <property type="match status" value="1"/>
</dbReference>
<dbReference type="Proteomes" id="UP001236500">
    <property type="component" value="Chromosome"/>
</dbReference>
<feature type="domain" description="Type I restriction modification DNA specificity" evidence="4">
    <location>
        <begin position="3"/>
        <end position="180"/>
    </location>
</feature>
<keyword evidence="5" id="KW-0540">Nuclease</keyword>
<dbReference type="EMBL" id="CP118605">
    <property type="protein sequence ID" value="WGL15210.1"/>
    <property type="molecule type" value="Genomic_DNA"/>
</dbReference>
<gene>
    <name evidence="5" type="ORF">PVT68_10530</name>
</gene>
<name>A0ABY8N8I6_9GAMM</name>